<dbReference type="InterPro" id="IPR017937">
    <property type="entry name" value="Thioredoxin_CS"/>
</dbReference>
<dbReference type="FunFam" id="3.40.30.10:FF:000245">
    <property type="entry name" value="Thioredoxin"/>
    <property type="match status" value="1"/>
</dbReference>
<dbReference type="PROSITE" id="PS51352">
    <property type="entry name" value="THIOREDOXIN_2"/>
    <property type="match status" value="1"/>
</dbReference>
<dbReference type="PANTHER" id="PTHR10438:SF413">
    <property type="entry name" value="THIOREDOXIN H2"/>
    <property type="match status" value="1"/>
</dbReference>
<feature type="region of interest" description="Disordered" evidence="4">
    <location>
        <begin position="18"/>
        <end position="47"/>
    </location>
</feature>
<dbReference type="PANTHER" id="PTHR10438">
    <property type="entry name" value="THIOREDOXIN"/>
    <property type="match status" value="1"/>
</dbReference>
<keyword evidence="1" id="KW-0813">Transport</keyword>
<organism evidence="6 7">
    <name type="scientific">Eucalyptus globulus</name>
    <name type="common">Tasmanian blue gum</name>
    <dbReference type="NCBI Taxonomy" id="34317"/>
    <lineage>
        <taxon>Eukaryota</taxon>
        <taxon>Viridiplantae</taxon>
        <taxon>Streptophyta</taxon>
        <taxon>Embryophyta</taxon>
        <taxon>Tracheophyta</taxon>
        <taxon>Spermatophyta</taxon>
        <taxon>Magnoliopsida</taxon>
        <taxon>eudicotyledons</taxon>
        <taxon>Gunneridae</taxon>
        <taxon>Pentapetalae</taxon>
        <taxon>rosids</taxon>
        <taxon>malvids</taxon>
        <taxon>Myrtales</taxon>
        <taxon>Myrtaceae</taxon>
        <taxon>Myrtoideae</taxon>
        <taxon>Eucalypteae</taxon>
        <taxon>Eucalyptus</taxon>
    </lineage>
</organism>
<comment type="caution">
    <text evidence="6">The sequence shown here is derived from an EMBL/GenBank/DDBJ whole genome shotgun (WGS) entry which is preliminary data.</text>
</comment>
<evidence type="ECO:0000313" key="6">
    <source>
        <dbReference type="EMBL" id="KAL3723237.1"/>
    </source>
</evidence>
<evidence type="ECO:0000256" key="4">
    <source>
        <dbReference type="SAM" id="MobiDB-lite"/>
    </source>
</evidence>
<evidence type="ECO:0000256" key="2">
    <source>
        <dbReference type="ARBA" id="ARBA00023157"/>
    </source>
</evidence>
<dbReference type="EMBL" id="JBJKBG010000009">
    <property type="protein sequence ID" value="KAL3723237.1"/>
    <property type="molecule type" value="Genomic_DNA"/>
</dbReference>
<dbReference type="PRINTS" id="PR00421">
    <property type="entry name" value="THIOREDOXIN"/>
</dbReference>
<dbReference type="AlphaFoldDB" id="A0ABD3J7A7"/>
<dbReference type="Proteomes" id="UP001634007">
    <property type="component" value="Unassembled WGS sequence"/>
</dbReference>
<feature type="compositionally biased region" description="Low complexity" evidence="4">
    <location>
        <begin position="18"/>
        <end position="44"/>
    </location>
</feature>
<dbReference type="InterPro" id="IPR036249">
    <property type="entry name" value="Thioredoxin-like_sf"/>
</dbReference>
<dbReference type="InterPro" id="IPR013766">
    <property type="entry name" value="Thioredoxin_domain"/>
</dbReference>
<feature type="domain" description="Thioredoxin" evidence="5">
    <location>
        <begin position="16"/>
        <end position="152"/>
    </location>
</feature>
<gene>
    <name evidence="6" type="ORF">ACJRO7_035423</name>
</gene>
<dbReference type="Gene3D" id="3.40.30.10">
    <property type="entry name" value="Glutaredoxin"/>
    <property type="match status" value="1"/>
</dbReference>
<dbReference type="Pfam" id="PF00085">
    <property type="entry name" value="Thioredoxin"/>
    <property type="match status" value="1"/>
</dbReference>
<dbReference type="CDD" id="cd02947">
    <property type="entry name" value="TRX_family"/>
    <property type="match status" value="1"/>
</dbReference>
<sequence length="157" mass="17117">MGSFLSRLLRALGLGPRAPAAAPATTVSTDSPSQSSSDSSPGHSRVQAFHSTPTWQLHFNTVKQTSKLMLIDFTASWCGPCKRMQPVVDAMASKFTDVEFVKIDVDELSDVAQEFGVQAMPTFVLVKKGKEVDRLLGASKDELERKIQKHRALVPTS</sequence>
<evidence type="ECO:0000256" key="1">
    <source>
        <dbReference type="ARBA" id="ARBA00022982"/>
    </source>
</evidence>
<keyword evidence="1" id="KW-0249">Electron transport</keyword>
<name>A0ABD3J7A7_EUCGL</name>
<dbReference type="PROSITE" id="PS00194">
    <property type="entry name" value="THIOREDOXIN_1"/>
    <property type="match status" value="1"/>
</dbReference>
<protein>
    <recommendedName>
        <fullName evidence="5">Thioredoxin domain-containing protein</fullName>
    </recommendedName>
</protein>
<proteinExistence type="predicted"/>
<accession>A0ABD3J7A7</accession>
<evidence type="ECO:0000256" key="3">
    <source>
        <dbReference type="ARBA" id="ARBA00023284"/>
    </source>
</evidence>
<keyword evidence="2" id="KW-1015">Disulfide bond</keyword>
<keyword evidence="3" id="KW-0676">Redox-active center</keyword>
<evidence type="ECO:0000259" key="5">
    <source>
        <dbReference type="PROSITE" id="PS51352"/>
    </source>
</evidence>
<dbReference type="SUPFAM" id="SSF52833">
    <property type="entry name" value="Thioredoxin-like"/>
    <property type="match status" value="1"/>
</dbReference>
<evidence type="ECO:0000313" key="7">
    <source>
        <dbReference type="Proteomes" id="UP001634007"/>
    </source>
</evidence>
<keyword evidence="7" id="KW-1185">Reference proteome</keyword>
<dbReference type="InterPro" id="IPR050620">
    <property type="entry name" value="Thioredoxin_H-type-like"/>
</dbReference>
<reference evidence="6 7" key="1">
    <citation type="submission" date="2024-11" db="EMBL/GenBank/DDBJ databases">
        <title>Chromosome-level genome assembly of Eucalyptus globulus Labill. provides insights into its genome evolution.</title>
        <authorList>
            <person name="Li X."/>
        </authorList>
    </citation>
    <scope>NUCLEOTIDE SEQUENCE [LARGE SCALE GENOMIC DNA]</scope>
    <source>
        <strain evidence="6">CL2024</strain>
        <tissue evidence="6">Fresh tender leaves</tissue>
    </source>
</reference>